<dbReference type="OrthoDB" id="9845763at2"/>
<evidence type="ECO:0008006" key="5">
    <source>
        <dbReference type="Google" id="ProtNLM"/>
    </source>
</evidence>
<feature type="compositionally biased region" description="Polar residues" evidence="1">
    <location>
        <begin position="41"/>
        <end position="55"/>
    </location>
</feature>
<evidence type="ECO:0000313" key="4">
    <source>
        <dbReference type="Proteomes" id="UP000467240"/>
    </source>
</evidence>
<keyword evidence="2" id="KW-0732">Signal</keyword>
<dbReference type="RefSeq" id="WP_158042027.1">
    <property type="nucleotide sequence ID" value="NZ_JACCFV010000001.1"/>
</dbReference>
<evidence type="ECO:0000256" key="2">
    <source>
        <dbReference type="SAM" id="SignalP"/>
    </source>
</evidence>
<dbReference type="AlphaFoldDB" id="A0A7J5BMH6"/>
<reference evidence="3 4" key="1">
    <citation type="submission" date="2019-09" db="EMBL/GenBank/DDBJ databases">
        <title>Phylogeny of genus Pseudoclavibacter and closely related genus.</title>
        <authorList>
            <person name="Li Y."/>
        </authorList>
    </citation>
    <scope>NUCLEOTIDE SEQUENCE [LARGE SCALE GENOMIC DNA]</scope>
    <source>
        <strain evidence="3 4">DSM 23821</strain>
    </source>
</reference>
<feature type="signal peptide" evidence="2">
    <location>
        <begin position="1"/>
        <end position="33"/>
    </location>
</feature>
<evidence type="ECO:0000313" key="3">
    <source>
        <dbReference type="EMBL" id="KAB1652492.1"/>
    </source>
</evidence>
<evidence type="ECO:0000256" key="1">
    <source>
        <dbReference type="SAM" id="MobiDB-lite"/>
    </source>
</evidence>
<protein>
    <recommendedName>
        <fullName evidence="5">DUF4352 domain-containing protein</fullName>
    </recommendedName>
</protein>
<keyword evidence="4" id="KW-1185">Reference proteome</keyword>
<feature type="region of interest" description="Disordered" evidence="1">
    <location>
        <begin position="33"/>
        <end position="86"/>
    </location>
</feature>
<comment type="caution">
    <text evidence="3">The sequence shown here is derived from an EMBL/GenBank/DDBJ whole genome shotgun (WGS) entry which is preliminary data.</text>
</comment>
<organism evidence="3 4">
    <name type="scientific">Pseudoclavibacter chungangensis</name>
    <dbReference type="NCBI Taxonomy" id="587635"/>
    <lineage>
        <taxon>Bacteria</taxon>
        <taxon>Bacillati</taxon>
        <taxon>Actinomycetota</taxon>
        <taxon>Actinomycetes</taxon>
        <taxon>Micrococcales</taxon>
        <taxon>Microbacteriaceae</taxon>
        <taxon>Pseudoclavibacter</taxon>
    </lineage>
</organism>
<name>A0A7J5BMH6_9MICO</name>
<proteinExistence type="predicted"/>
<dbReference type="EMBL" id="WBJZ01000030">
    <property type="protein sequence ID" value="KAB1652492.1"/>
    <property type="molecule type" value="Genomic_DNA"/>
</dbReference>
<dbReference type="PROSITE" id="PS51257">
    <property type="entry name" value="PROKAR_LIPOPROTEIN"/>
    <property type="match status" value="1"/>
</dbReference>
<sequence>MSPRTHTTTARAVVALAAVVLLLSGCTLVSSLAQPGGQAETGATSQDGATPATTTEPDEDLGSTPEPSSPGTETVDVPVSIGTPVSIQGADGGEVGLFTVTSVVPYAMCPNPDADESKYGMIVIVSVDIMAAPSLSAQTDPYYGQHFDLSKLDVVDPKTGTSTKGGPDYDCLTTGDRLTTVQPGGTASGRLAFDVEDESFAIRWFYGHQNFVVAPSEWGWD</sequence>
<feature type="chain" id="PRO_5038406476" description="DUF4352 domain-containing protein" evidence="2">
    <location>
        <begin position="34"/>
        <end position="221"/>
    </location>
</feature>
<accession>A0A7J5BMH6</accession>
<dbReference type="Proteomes" id="UP000467240">
    <property type="component" value="Unassembled WGS sequence"/>
</dbReference>
<gene>
    <name evidence="3" type="ORF">F8O01_16595</name>
</gene>